<dbReference type="FunFam" id="1.10.287.130:FF:000003">
    <property type="entry name" value="Histidine kinase"/>
    <property type="match status" value="1"/>
</dbReference>
<dbReference type="PANTHER" id="PTHR45339:SF1">
    <property type="entry name" value="HYBRID SIGNAL TRANSDUCTION HISTIDINE KINASE J"/>
    <property type="match status" value="1"/>
</dbReference>
<dbReference type="SMART" id="SM00387">
    <property type="entry name" value="HATPase_c"/>
    <property type="match status" value="1"/>
</dbReference>
<comment type="catalytic activity">
    <reaction evidence="1">
        <text>ATP + protein L-histidine = ADP + protein N-phospho-L-histidine.</text>
        <dbReference type="EC" id="2.7.13.3"/>
    </reaction>
</comment>
<evidence type="ECO:0000256" key="18">
    <source>
        <dbReference type="SAM" id="Coils"/>
    </source>
</evidence>
<evidence type="ECO:0000256" key="12">
    <source>
        <dbReference type="ARBA" id="ARBA00022989"/>
    </source>
</evidence>
<dbReference type="InterPro" id="IPR003018">
    <property type="entry name" value="GAF"/>
</dbReference>
<evidence type="ECO:0000256" key="5">
    <source>
        <dbReference type="ARBA" id="ARBA00022475"/>
    </source>
</evidence>
<dbReference type="Pfam" id="PF00512">
    <property type="entry name" value="HisKA"/>
    <property type="match status" value="1"/>
</dbReference>
<dbReference type="PROSITE" id="PS50113">
    <property type="entry name" value="PAC"/>
    <property type="match status" value="1"/>
</dbReference>
<dbReference type="Gene3D" id="3.30.450.40">
    <property type="match status" value="2"/>
</dbReference>
<dbReference type="InterPro" id="IPR003594">
    <property type="entry name" value="HATPase_dom"/>
</dbReference>
<evidence type="ECO:0000256" key="13">
    <source>
        <dbReference type="ARBA" id="ARBA00023012"/>
    </source>
</evidence>
<dbReference type="InterPro" id="IPR003661">
    <property type="entry name" value="HisK_dim/P_dom"/>
</dbReference>
<evidence type="ECO:0000256" key="14">
    <source>
        <dbReference type="ARBA" id="ARBA00023136"/>
    </source>
</evidence>
<dbReference type="FunFam" id="3.30.565.10:FF:000010">
    <property type="entry name" value="Sensor histidine kinase RcsC"/>
    <property type="match status" value="1"/>
</dbReference>
<evidence type="ECO:0000259" key="24">
    <source>
        <dbReference type="PROSITE" id="PS51371"/>
    </source>
</evidence>
<dbReference type="InterPro" id="IPR011006">
    <property type="entry name" value="CheY-like_superfamily"/>
</dbReference>
<sequence length="1352" mass="154685">MSSENKSRLINHKALSNNYISVKLDTSLLDVVTQLSQIKSNDFTGYKNKHFSCALVINNERLVGLITERDIVRLSAKNLPVEEMVAAEVMTRDVITFEQEKLGSILELIDILKTHKIRHLPLIDQQSKVVGIVTPETIRATLQPLDLLKHRHVEEVMRRNIIYASPQQKVIELAQLMAKHHISCVVIAQKDDHDKIKPHGIITEKDIVRYQALRLDISTLEAQEVMTKPLKVINTTSSLWDAHKMMEKKGFRRLVVVDTQGYLQGIITQSSVLEGIDPRELQDVITVLEKQVELLQDKNSQLLEQIVQQQKENLKEAEKRETLLLDVSLRIRSSLDLDKILQTAVNEVRKLLSVERVVILRVSKNWGNPFLIESTVHPKYSLKDKIIRDICFEELWLNSVKSFPTIAIEDIYNSHLTKCHIELLESFDIRGNLVIGLEVNQSLWGLLISHSCSKIRPWKQEEIEFLEKLAIQLSIGIQQASLLTKVKESSALLEKKVTQRTLELTNLNQQYQKELVKSHQMQMELEKTQSTLAGILNVAQDGIISINHEQKIIIFNQGASRIFHYTADEVLGKSLDMLLPARFINSHRKYVQDFEQRENDKSCRLMGDDSVNGKRLVFGKRKGGQEFPIEASISRLVTEEDTILTVILRDISEKIALETERKQLAHYLEVSLNEIYVFSEETLLFEYVNQGALHNIGYSWEELQQMTPLDINCEYDHDSFQEVLKPLLNSTQNILVFKTIHRRQNGSVYPVEVHLQLVKDEDKRVFLAIALDITERERAEKQLKKELHKSLLLSSITDKIRQTLNPDDIFATAAREIGLAFKVNRCLIHDCLFEPFFSLPLRAEYSQGDYVSMMSFPVPIDGNPFLNQILYQEGAIASNNVYEDDLFCSMVSYCQKISLKSILIIGTFYQGKINGVIILHHCDDFHQWHEEEINLIESVAAQLGIAIAQSNLLKKEKQRLNQLAFKNQQLLQARKEADLANRAKSEFLAMMSHEIRTPMNGVIGMTNLLADTPLNSEQEDFVKTIRHSGESLLVIINDILDFSKIESGKLELEKEPFNLQESLKSVVDLLQFQANSKKLDLVFNYQPLQSEYFIGDVTRVRQILLNLVSNGIKFTKQGKIQIDITSQILNQLDCRLKFTIQDTGIGIPQDRQNKLFQPFSQVDNSITRQYGGTGLGLVISKRLVEMMGGEMWFESRENIGSIFYFTLVLPFAQNIETLTNDTLDDGALNYCQIKRILLAEDNKVNKKVAVLSLKKLGYQCDVAENGLEVIETVKKVDYDIILMDIQMPEMDGLEATRWIRDNASHQPYIIAMTANAMEGDKNICLEAGMNDYLTKPIRLQELRKTIEKSMEG</sequence>
<evidence type="ECO:0000259" key="22">
    <source>
        <dbReference type="PROSITE" id="PS50112"/>
    </source>
</evidence>
<feature type="domain" description="CBS" evidence="24">
    <location>
        <begin position="15"/>
        <end position="81"/>
    </location>
</feature>
<comment type="similarity">
    <text evidence="3">In the N-terminal section; belongs to the phytochrome family.</text>
</comment>
<dbReference type="eggNOG" id="COG2205">
    <property type="taxonomic scope" value="Bacteria"/>
</dbReference>
<dbReference type="GO" id="GO:0005524">
    <property type="term" value="F:ATP binding"/>
    <property type="evidence" value="ECO:0007669"/>
    <property type="project" value="UniProtKB-KW"/>
</dbReference>
<dbReference type="eggNOG" id="COG0517">
    <property type="taxonomic scope" value="Bacteria"/>
</dbReference>
<evidence type="ECO:0000256" key="15">
    <source>
        <dbReference type="ARBA" id="ARBA00074306"/>
    </source>
</evidence>
<evidence type="ECO:0000259" key="23">
    <source>
        <dbReference type="PROSITE" id="PS50113"/>
    </source>
</evidence>
<dbReference type="InterPro" id="IPR000644">
    <property type="entry name" value="CBS_dom"/>
</dbReference>
<feature type="domain" description="PAS" evidence="22">
    <location>
        <begin position="528"/>
        <end position="580"/>
    </location>
</feature>
<comment type="subcellular location">
    <subcellularLocation>
        <location evidence="2">Cell membrane</location>
        <topology evidence="2">Multi-pass membrane protein</topology>
    </subcellularLocation>
</comment>
<reference evidence="26" key="1">
    <citation type="journal article" date="2013" name="Proc. Natl. Acad. Sci. U.S.A.">
        <title>Improving the coverage of the cyanobacterial phylum using diversity-driven genome sequencing.</title>
        <authorList>
            <person name="Shih P.M."/>
            <person name="Wu D."/>
            <person name="Latifi A."/>
            <person name="Axen S.D."/>
            <person name="Fewer D.P."/>
            <person name="Talla E."/>
            <person name="Calteau A."/>
            <person name="Cai F."/>
            <person name="Tandeau de Marsac N."/>
            <person name="Rippka R."/>
            <person name="Herdman M."/>
            <person name="Sivonen K."/>
            <person name="Coursin T."/>
            <person name="Laurent T."/>
            <person name="Goodwin L."/>
            <person name="Nolan M."/>
            <person name="Davenport K.W."/>
            <person name="Han C.S."/>
            <person name="Rubin E.M."/>
            <person name="Eisen J.A."/>
            <person name="Woyke T."/>
            <person name="Gugger M."/>
            <person name="Kerfeld C.A."/>
        </authorList>
    </citation>
    <scope>NUCLEOTIDE SEQUENCE [LARGE SCALE GENOMIC DNA]</scope>
    <source>
        <strain evidence="26">ATCC 29140 / PCC 7202</strain>
    </source>
</reference>
<dbReference type="Gene3D" id="3.30.450.20">
    <property type="entry name" value="PAS domain"/>
    <property type="match status" value="2"/>
</dbReference>
<dbReference type="Pfam" id="PF00072">
    <property type="entry name" value="Response_reg"/>
    <property type="match status" value="1"/>
</dbReference>
<dbReference type="SMART" id="SM00086">
    <property type="entry name" value="PAC"/>
    <property type="match status" value="2"/>
</dbReference>
<protein>
    <recommendedName>
        <fullName evidence="15">Circadian input-output histidine kinase CikA</fullName>
        <ecNumber evidence="4">2.7.13.3</ecNumber>
    </recommendedName>
</protein>
<evidence type="ECO:0000256" key="10">
    <source>
        <dbReference type="ARBA" id="ARBA00022777"/>
    </source>
</evidence>
<keyword evidence="6 16" id="KW-0597">Phosphoprotein</keyword>
<dbReference type="EC" id="2.7.13.3" evidence="4"/>
<keyword evidence="5" id="KW-1003">Cell membrane</keyword>
<evidence type="ECO:0000259" key="21">
    <source>
        <dbReference type="PROSITE" id="PS50110"/>
    </source>
</evidence>
<dbReference type="SMART" id="SM00091">
    <property type="entry name" value="PAS"/>
    <property type="match status" value="2"/>
</dbReference>
<keyword evidence="7" id="KW-0808">Transferase</keyword>
<keyword evidence="18" id="KW-0175">Coiled coil</keyword>
<dbReference type="Pfam" id="PF13426">
    <property type="entry name" value="PAS_9"/>
    <property type="match status" value="2"/>
</dbReference>
<feature type="domain" description="CBS" evidence="24">
    <location>
        <begin position="226"/>
        <end position="284"/>
    </location>
</feature>
<dbReference type="InterPro" id="IPR035965">
    <property type="entry name" value="PAS-like_dom_sf"/>
</dbReference>
<dbReference type="Pfam" id="PF01590">
    <property type="entry name" value="GAF"/>
    <property type="match status" value="2"/>
</dbReference>
<gene>
    <name evidence="25" type="ordered locus">Cyast_1449</name>
</gene>
<dbReference type="Gene3D" id="1.10.287.130">
    <property type="match status" value="1"/>
</dbReference>
<dbReference type="InterPro" id="IPR001789">
    <property type="entry name" value="Sig_transdc_resp-reg_receiver"/>
</dbReference>
<dbReference type="InterPro" id="IPR001610">
    <property type="entry name" value="PAC"/>
</dbReference>
<evidence type="ECO:0000256" key="2">
    <source>
        <dbReference type="ARBA" id="ARBA00004651"/>
    </source>
</evidence>
<dbReference type="Proteomes" id="UP000010483">
    <property type="component" value="Chromosome"/>
</dbReference>
<evidence type="ECO:0000313" key="26">
    <source>
        <dbReference type="Proteomes" id="UP000010483"/>
    </source>
</evidence>
<keyword evidence="11" id="KW-0067">ATP-binding</keyword>
<dbReference type="BioCyc" id="CSTA292563:G1353-1461-MONOMER"/>
<dbReference type="SUPFAM" id="SSF52172">
    <property type="entry name" value="CheY-like"/>
    <property type="match status" value="1"/>
</dbReference>
<evidence type="ECO:0000256" key="7">
    <source>
        <dbReference type="ARBA" id="ARBA00022679"/>
    </source>
</evidence>
<feature type="domain" description="Histidine kinase" evidence="20">
    <location>
        <begin position="990"/>
        <end position="1211"/>
    </location>
</feature>
<keyword evidence="10 25" id="KW-0418">Kinase</keyword>
<dbReference type="CDD" id="cd00082">
    <property type="entry name" value="HisKA"/>
    <property type="match status" value="1"/>
</dbReference>
<dbReference type="GO" id="GO:0005886">
    <property type="term" value="C:plasma membrane"/>
    <property type="evidence" value="ECO:0007669"/>
    <property type="project" value="UniProtKB-SubCell"/>
</dbReference>
<evidence type="ECO:0000256" key="17">
    <source>
        <dbReference type="PROSITE-ProRule" id="PRU00703"/>
    </source>
</evidence>
<dbReference type="PROSITE" id="PS51371">
    <property type="entry name" value="CBS"/>
    <property type="match status" value="4"/>
</dbReference>
<dbReference type="Gene3D" id="3.40.50.2300">
    <property type="match status" value="1"/>
</dbReference>
<dbReference type="SUPFAM" id="SSF47384">
    <property type="entry name" value="Homodimeric domain of signal transducing histidine kinase"/>
    <property type="match status" value="1"/>
</dbReference>
<dbReference type="SMART" id="SM00065">
    <property type="entry name" value="GAF"/>
    <property type="match status" value="2"/>
</dbReference>
<accession>K9YMR7</accession>
<dbReference type="Gene3D" id="3.10.580.10">
    <property type="entry name" value="CBS-domain"/>
    <property type="match status" value="2"/>
</dbReference>
<dbReference type="Pfam" id="PF02518">
    <property type="entry name" value="HATPase_c"/>
    <property type="match status" value="1"/>
</dbReference>
<dbReference type="InterPro" id="IPR029016">
    <property type="entry name" value="GAF-like_dom_sf"/>
</dbReference>
<dbReference type="PRINTS" id="PR00344">
    <property type="entry name" value="BCTRLSENSOR"/>
</dbReference>
<feature type="domain" description="PAC" evidence="23">
    <location>
        <begin position="733"/>
        <end position="785"/>
    </location>
</feature>
<dbReference type="InterPro" id="IPR046342">
    <property type="entry name" value="CBS_dom_sf"/>
</dbReference>
<dbReference type="CDD" id="cd17774">
    <property type="entry name" value="CBS_two-component_sensor_histidine_kinase_repeat2"/>
    <property type="match status" value="1"/>
</dbReference>
<dbReference type="GO" id="GO:0000155">
    <property type="term" value="F:phosphorelay sensor kinase activity"/>
    <property type="evidence" value="ECO:0007669"/>
    <property type="project" value="InterPro"/>
</dbReference>
<dbReference type="SUPFAM" id="SSF55781">
    <property type="entry name" value="GAF domain-like"/>
    <property type="match status" value="2"/>
</dbReference>
<evidence type="ECO:0000256" key="16">
    <source>
        <dbReference type="PROSITE-ProRule" id="PRU00169"/>
    </source>
</evidence>
<name>K9YMR7_CYASC</name>
<dbReference type="InterPro" id="IPR036097">
    <property type="entry name" value="HisK_dim/P_sf"/>
</dbReference>
<dbReference type="HOGENOM" id="CLU_001445_0_0_3"/>
<keyword evidence="12" id="KW-1133">Transmembrane helix</keyword>
<dbReference type="PROSITE" id="PS50109">
    <property type="entry name" value="HIS_KIN"/>
    <property type="match status" value="1"/>
</dbReference>
<dbReference type="InterPro" id="IPR016132">
    <property type="entry name" value="Phyto_chromo_attachment"/>
</dbReference>
<dbReference type="InterPro" id="IPR000700">
    <property type="entry name" value="PAS-assoc_C"/>
</dbReference>
<dbReference type="SUPFAM" id="SSF55785">
    <property type="entry name" value="PYP-like sensor domain (PAS domain)"/>
    <property type="match status" value="2"/>
</dbReference>
<feature type="coiled-coil region" evidence="18">
    <location>
        <begin position="285"/>
        <end position="327"/>
    </location>
</feature>
<dbReference type="EMBL" id="CP003940">
    <property type="protein sequence ID" value="AFZ47413.1"/>
    <property type="molecule type" value="Genomic_DNA"/>
</dbReference>
<evidence type="ECO:0000256" key="9">
    <source>
        <dbReference type="ARBA" id="ARBA00022741"/>
    </source>
</evidence>
<evidence type="ECO:0000259" key="19">
    <source>
        <dbReference type="PROSITE" id="PS50046"/>
    </source>
</evidence>
<dbReference type="STRING" id="292563.Cyast_1449"/>
<feature type="domain" description="Response regulatory" evidence="21">
    <location>
        <begin position="1235"/>
        <end position="1350"/>
    </location>
</feature>
<proteinExistence type="inferred from homology"/>
<dbReference type="NCBIfam" id="TIGR00229">
    <property type="entry name" value="sensory_box"/>
    <property type="match status" value="2"/>
</dbReference>
<evidence type="ECO:0000256" key="1">
    <source>
        <dbReference type="ARBA" id="ARBA00000085"/>
    </source>
</evidence>
<dbReference type="KEGG" id="csn:Cyast_1449"/>
<dbReference type="SMART" id="SM00448">
    <property type="entry name" value="REC"/>
    <property type="match status" value="1"/>
</dbReference>
<keyword evidence="13" id="KW-0902">Two-component regulatory system</keyword>
<dbReference type="eggNOG" id="COG2203">
    <property type="taxonomic scope" value="Bacteria"/>
</dbReference>
<dbReference type="SMART" id="SM00388">
    <property type="entry name" value="HisKA"/>
    <property type="match status" value="1"/>
</dbReference>
<dbReference type="CDD" id="cd16922">
    <property type="entry name" value="HATPase_EvgS-ArcB-TorS-like"/>
    <property type="match status" value="1"/>
</dbReference>
<evidence type="ECO:0000256" key="6">
    <source>
        <dbReference type="ARBA" id="ARBA00022553"/>
    </source>
</evidence>
<dbReference type="InterPro" id="IPR000014">
    <property type="entry name" value="PAS"/>
</dbReference>
<dbReference type="InterPro" id="IPR036890">
    <property type="entry name" value="HATPase_C_sf"/>
</dbReference>
<dbReference type="InterPro" id="IPR004358">
    <property type="entry name" value="Sig_transdc_His_kin-like_C"/>
</dbReference>
<feature type="domain" description="CBS" evidence="24">
    <location>
        <begin position="90"/>
        <end position="155"/>
    </location>
</feature>
<feature type="domain" description="Phytochrome chromophore attachment site" evidence="19">
    <location>
        <begin position="336"/>
        <end position="472"/>
    </location>
</feature>
<evidence type="ECO:0000256" key="11">
    <source>
        <dbReference type="ARBA" id="ARBA00022840"/>
    </source>
</evidence>
<evidence type="ECO:0000256" key="3">
    <source>
        <dbReference type="ARBA" id="ARBA00006402"/>
    </source>
</evidence>
<dbReference type="InterPro" id="IPR005467">
    <property type="entry name" value="His_kinase_dom"/>
</dbReference>
<keyword evidence="8" id="KW-0812">Transmembrane</keyword>
<keyword evidence="9" id="KW-0547">Nucleotide-binding</keyword>
<dbReference type="SUPFAM" id="SSF54631">
    <property type="entry name" value="CBS-domain pair"/>
    <property type="match status" value="2"/>
</dbReference>
<dbReference type="SMART" id="SM00116">
    <property type="entry name" value="CBS"/>
    <property type="match status" value="4"/>
</dbReference>
<dbReference type="Pfam" id="PF00571">
    <property type="entry name" value="CBS"/>
    <property type="match status" value="4"/>
</dbReference>
<evidence type="ECO:0000313" key="25">
    <source>
        <dbReference type="EMBL" id="AFZ47413.1"/>
    </source>
</evidence>
<dbReference type="SUPFAM" id="SSF55874">
    <property type="entry name" value="ATPase domain of HSP90 chaperone/DNA topoisomerase II/histidine kinase"/>
    <property type="match status" value="1"/>
</dbReference>
<dbReference type="PANTHER" id="PTHR45339">
    <property type="entry name" value="HYBRID SIGNAL TRANSDUCTION HISTIDINE KINASE J"/>
    <property type="match status" value="1"/>
</dbReference>
<dbReference type="CDD" id="cd17546">
    <property type="entry name" value="REC_hyHK_CKI1_RcsC-like"/>
    <property type="match status" value="1"/>
</dbReference>
<dbReference type="PROSITE" id="PS50110">
    <property type="entry name" value="RESPONSE_REGULATORY"/>
    <property type="match status" value="1"/>
</dbReference>
<keyword evidence="17" id="KW-0129">CBS domain</keyword>
<evidence type="ECO:0000259" key="20">
    <source>
        <dbReference type="PROSITE" id="PS50109"/>
    </source>
</evidence>
<dbReference type="PROSITE" id="PS50112">
    <property type="entry name" value="PAS"/>
    <property type="match status" value="1"/>
</dbReference>
<organism evidence="25 26">
    <name type="scientific">Cyanobacterium stanieri (strain ATCC 29140 / PCC 7202)</name>
    <dbReference type="NCBI Taxonomy" id="292563"/>
    <lineage>
        <taxon>Bacteria</taxon>
        <taxon>Bacillati</taxon>
        <taxon>Cyanobacteriota</taxon>
        <taxon>Cyanophyceae</taxon>
        <taxon>Oscillatoriophycideae</taxon>
        <taxon>Chroococcales</taxon>
        <taxon>Geminocystaceae</taxon>
        <taxon>Cyanobacterium</taxon>
    </lineage>
</organism>
<keyword evidence="14" id="KW-0472">Membrane</keyword>
<dbReference type="Gene3D" id="3.30.565.10">
    <property type="entry name" value="Histidine kinase-like ATPase, C-terminal domain"/>
    <property type="match status" value="1"/>
</dbReference>
<feature type="modified residue" description="4-aspartylphosphate" evidence="16">
    <location>
        <position position="1284"/>
    </location>
</feature>
<evidence type="ECO:0000256" key="4">
    <source>
        <dbReference type="ARBA" id="ARBA00012438"/>
    </source>
</evidence>
<evidence type="ECO:0000256" key="8">
    <source>
        <dbReference type="ARBA" id="ARBA00022692"/>
    </source>
</evidence>
<dbReference type="CDD" id="cd00130">
    <property type="entry name" value="PAS"/>
    <property type="match status" value="2"/>
</dbReference>
<feature type="domain" description="CBS" evidence="24">
    <location>
        <begin position="157"/>
        <end position="217"/>
    </location>
</feature>
<keyword evidence="26" id="KW-1185">Reference proteome</keyword>
<dbReference type="PROSITE" id="PS50046">
    <property type="entry name" value="PHYTOCHROME_2"/>
    <property type="match status" value="1"/>
</dbReference>